<reference evidence="5" key="1">
    <citation type="submission" date="2020-06" db="EMBL/GenBank/DDBJ databases">
        <title>Paenibacillus sp. nov., isolated from soil.</title>
        <authorList>
            <person name="Seo Y.L."/>
        </authorList>
    </citation>
    <scope>NUCLEOTIDE SEQUENCE [LARGE SCALE GENOMIC DNA]</scope>
    <source>
        <strain evidence="5">JW14</strain>
    </source>
</reference>
<protein>
    <submittedName>
        <fullName evidence="5">Glycosyltransferase</fullName>
    </submittedName>
</protein>
<dbReference type="InterPro" id="IPR029044">
    <property type="entry name" value="Nucleotide-diphossugar_trans"/>
</dbReference>
<dbReference type="CDD" id="cd02511">
    <property type="entry name" value="Beta4Glucosyltransferase"/>
    <property type="match status" value="1"/>
</dbReference>
<evidence type="ECO:0000313" key="6">
    <source>
        <dbReference type="Proteomes" id="UP000564806"/>
    </source>
</evidence>
<dbReference type="Pfam" id="PF07719">
    <property type="entry name" value="TPR_2"/>
    <property type="match status" value="1"/>
</dbReference>
<dbReference type="InterPro" id="IPR013105">
    <property type="entry name" value="TPR_2"/>
</dbReference>
<comment type="caution">
    <text evidence="5">The sequence shown here is derived from an EMBL/GenBank/DDBJ whole genome shotgun (WGS) entry which is preliminary data.</text>
</comment>
<dbReference type="PROSITE" id="PS50005">
    <property type="entry name" value="TPR"/>
    <property type="match status" value="1"/>
</dbReference>
<dbReference type="InterPro" id="IPR001173">
    <property type="entry name" value="Glyco_trans_2-like"/>
</dbReference>
<evidence type="ECO:0000256" key="2">
    <source>
        <dbReference type="ARBA" id="ARBA00022803"/>
    </source>
</evidence>
<name>A0A850EKL4_9BACL</name>
<keyword evidence="2 3" id="KW-0802">TPR repeat</keyword>
<evidence type="ECO:0000256" key="1">
    <source>
        <dbReference type="ARBA" id="ARBA00022737"/>
    </source>
</evidence>
<accession>A0A850EKL4</accession>
<sequence length="372" mass="42730">MIVRNEEKWIGRCLESVRHVVDEMIIVDTGSTDRTVEIAESMGATVYSFPWTDHFADARNYGIERASGDWIVWLDADEEVDGGDAPRLRSVLEMDDHNLVFVELINYYGESPPDPDKIYRLAHHRLFRNGIGIRFNGSIHEQLNNREVLGHQEQMKMLDVKVYHYGYLDSEVTAKAKSERNLTLLKKASSEPDPDPWIEYHLASEHYRLENFPEAFQHVNQSIRLFLENSIMPPAMLYKLKYSSLIALGSLDNVVKAIDKALGIYPDYVDLHYLKGIALLHRNSAQEAAEVFRYCITLGEDNLRYLTMKGIGSFQAYYYLGQCYEKLGKIVEAREAYQEALRLSPNHLQAQESYNKLLANEEALEQASTKPT</sequence>
<dbReference type="SMART" id="SM00028">
    <property type="entry name" value="TPR"/>
    <property type="match status" value="4"/>
</dbReference>
<dbReference type="PANTHER" id="PTHR43630">
    <property type="entry name" value="POLY-BETA-1,6-N-ACETYL-D-GLUCOSAMINE SYNTHASE"/>
    <property type="match status" value="1"/>
</dbReference>
<dbReference type="SUPFAM" id="SSF48452">
    <property type="entry name" value="TPR-like"/>
    <property type="match status" value="1"/>
</dbReference>
<evidence type="ECO:0000256" key="3">
    <source>
        <dbReference type="PROSITE-ProRule" id="PRU00339"/>
    </source>
</evidence>
<dbReference type="PANTHER" id="PTHR43630:SF2">
    <property type="entry name" value="GLYCOSYLTRANSFERASE"/>
    <property type="match status" value="1"/>
</dbReference>
<feature type="domain" description="Glycosyltransferase 2-like" evidence="4">
    <location>
        <begin position="1"/>
        <end position="145"/>
    </location>
</feature>
<gene>
    <name evidence="5" type="ORF">HPT30_06045</name>
</gene>
<dbReference type="InterPro" id="IPR019734">
    <property type="entry name" value="TPR_rpt"/>
</dbReference>
<dbReference type="SUPFAM" id="SSF53448">
    <property type="entry name" value="Nucleotide-diphospho-sugar transferases"/>
    <property type="match status" value="1"/>
</dbReference>
<dbReference type="AlphaFoldDB" id="A0A850EKL4"/>
<dbReference type="Proteomes" id="UP000564806">
    <property type="component" value="Unassembled WGS sequence"/>
</dbReference>
<dbReference type="Pfam" id="PF13432">
    <property type="entry name" value="TPR_16"/>
    <property type="match status" value="1"/>
</dbReference>
<dbReference type="EMBL" id="JABWCS010000195">
    <property type="protein sequence ID" value="NUU59914.1"/>
    <property type="molecule type" value="Genomic_DNA"/>
</dbReference>
<organism evidence="5 6">
    <name type="scientific">Paenibacillus agri</name>
    <dbReference type="NCBI Taxonomy" id="2744309"/>
    <lineage>
        <taxon>Bacteria</taxon>
        <taxon>Bacillati</taxon>
        <taxon>Bacillota</taxon>
        <taxon>Bacilli</taxon>
        <taxon>Bacillales</taxon>
        <taxon>Paenibacillaceae</taxon>
        <taxon>Paenibacillus</taxon>
    </lineage>
</organism>
<dbReference type="Gene3D" id="3.90.550.10">
    <property type="entry name" value="Spore Coat Polysaccharide Biosynthesis Protein SpsA, Chain A"/>
    <property type="match status" value="1"/>
</dbReference>
<keyword evidence="6" id="KW-1185">Reference proteome</keyword>
<dbReference type="Gene3D" id="1.25.40.10">
    <property type="entry name" value="Tetratricopeptide repeat domain"/>
    <property type="match status" value="2"/>
</dbReference>
<keyword evidence="5" id="KW-0808">Transferase</keyword>
<keyword evidence="1" id="KW-0677">Repeat</keyword>
<feature type="repeat" description="TPR" evidence="3">
    <location>
        <begin position="314"/>
        <end position="347"/>
    </location>
</feature>
<dbReference type="RefSeq" id="WP_175370537.1">
    <property type="nucleotide sequence ID" value="NZ_JABWCS010000195.1"/>
</dbReference>
<evidence type="ECO:0000259" key="4">
    <source>
        <dbReference type="Pfam" id="PF00535"/>
    </source>
</evidence>
<dbReference type="GO" id="GO:0016740">
    <property type="term" value="F:transferase activity"/>
    <property type="evidence" value="ECO:0007669"/>
    <property type="project" value="UniProtKB-KW"/>
</dbReference>
<evidence type="ECO:0000313" key="5">
    <source>
        <dbReference type="EMBL" id="NUU59914.1"/>
    </source>
</evidence>
<dbReference type="PROSITE" id="PS50293">
    <property type="entry name" value="TPR_REGION"/>
    <property type="match status" value="1"/>
</dbReference>
<dbReference type="Pfam" id="PF00535">
    <property type="entry name" value="Glycos_transf_2"/>
    <property type="match status" value="1"/>
</dbReference>
<proteinExistence type="predicted"/>
<dbReference type="InterPro" id="IPR011990">
    <property type="entry name" value="TPR-like_helical_dom_sf"/>
</dbReference>